<dbReference type="STRING" id="1076872.G8ZPU1"/>
<protein>
    <recommendedName>
        <fullName evidence="5">Spindle pole body component</fullName>
    </recommendedName>
</protein>
<sequence length="838" mass="96311">MDLETVLRPVVEGLVPQTLPESAVNALCYDLGRLLASPSRSISQLQALLDAYESQVPCNGENGLKWRKLFNIVQLLLGLESYDEMARHLAAFHSMIVDNVMAKPVTSSPLNDMALNMRRLETHDSLLSPLRPMSLQAESFENLDRFSDRRSLISSPKGYTGHRTVTLNSLADPYFLKMVSEDEILKHVPYTLLATTSDFFPIEQNKIKIPTNVPNTESGMLHLIFEASLLYQELKRKVDQCKRGEISPMKKALAIQVERTLRNYTGFVNSLSAYHQTLTLKSVYYEIYDHIIKLRFFDGFIRNFDKTSGDSYLMISSSLAFHGDLLVRRLCVEISENLLSLYVEYLINWLTLAKLDATYDEFFIEKVESLDPIPTHINPSKVPEFIPKNVAYEILMIGKSLIFLGKHCKELQCTNDMSRKYQHLYKKIEHKRISSEFYDIVHQQYEEVTKLCFDILMKRFYFKEIVFVLKDILLMGKSDMIDMLVRKASKVLGTSSASLSSYELTRYLQEAVKYSSMRNLLNRADSNHIINGLDARVLDLGHGSIGWDVFTLDYVLDGPLAIVLNVNRPNGKKEYLRIFNFLWRFKKNTFFYNEEWLRTNQLIRDFKKVSQNSPLVRDIIAKLSKTCILRSQLQQFSSKLESYCFRSIIDKKFKSFDEKMMLTDQTSGRSKYPTVTLKSGVIMLDGILRPQKNIFKGYGDCSTSNCSKNRFNIDEVDQMHNDYLSSILSHKLLAPSTDNRVGAYSGQPYPTSVILVLNSIFEFITTYSALNDVAHEVLIQINLRGQQQILNNLLIRFNTILKDVVSNFKKFQEISYLFIKDLRSDGDDDLASLGGILR</sequence>
<keyword evidence="9" id="KW-1185">Reference proteome</keyword>
<dbReference type="RefSeq" id="XP_003679846.1">
    <property type="nucleotide sequence ID" value="XM_003679798.1"/>
</dbReference>
<dbReference type="PANTHER" id="PTHR19302:SF33">
    <property type="entry name" value="GAMMA-TUBULIN COMPLEX COMPONENT 5"/>
    <property type="match status" value="1"/>
</dbReference>
<dbReference type="InParanoid" id="G8ZPU1"/>
<dbReference type="FunCoup" id="G8ZPU1">
    <property type="interactions" value="251"/>
</dbReference>
<name>G8ZPU1_TORDE</name>
<proteinExistence type="inferred from homology"/>
<dbReference type="GO" id="GO:0005824">
    <property type="term" value="C:outer plaque of spindle pole body"/>
    <property type="evidence" value="ECO:0007669"/>
    <property type="project" value="EnsemblFungi"/>
</dbReference>
<gene>
    <name evidence="8" type="primary">TDEL0B05060</name>
    <name evidence="8" type="ORF">TDEL_0B05060</name>
</gene>
<reference evidence="8 9" key="1">
    <citation type="journal article" date="2011" name="Proc. Natl. Acad. Sci. U.S.A.">
        <title>Evolutionary erosion of yeast sex chromosomes by mating-type switching accidents.</title>
        <authorList>
            <person name="Gordon J.L."/>
            <person name="Armisen D."/>
            <person name="Proux-Wera E."/>
            <person name="Oheigeartaigh S.S."/>
            <person name="Byrne K.P."/>
            <person name="Wolfe K.H."/>
        </authorList>
    </citation>
    <scope>NUCLEOTIDE SEQUENCE [LARGE SCALE GENOMIC DNA]</scope>
    <source>
        <strain evidence="9">ATCC 10662 / CBS 1146 / NBRC 0425 / NCYC 2629 / NRRL Y-866</strain>
    </source>
</reference>
<dbReference type="GO" id="GO:0008275">
    <property type="term" value="C:gamma-tubulin small complex"/>
    <property type="evidence" value="ECO:0007669"/>
    <property type="project" value="EnsemblFungi"/>
</dbReference>
<evidence type="ECO:0000313" key="8">
    <source>
        <dbReference type="EMBL" id="CCE90635.1"/>
    </source>
</evidence>
<keyword evidence="4 5" id="KW-0206">Cytoskeleton</keyword>
<dbReference type="AlphaFoldDB" id="G8ZPU1"/>
<accession>G8ZPU1</accession>
<evidence type="ECO:0000259" key="7">
    <source>
        <dbReference type="Pfam" id="PF17681"/>
    </source>
</evidence>
<dbReference type="EMBL" id="HE616743">
    <property type="protein sequence ID" value="CCE90635.1"/>
    <property type="molecule type" value="Genomic_DNA"/>
</dbReference>
<evidence type="ECO:0000256" key="4">
    <source>
        <dbReference type="ARBA" id="ARBA00023212"/>
    </source>
</evidence>
<dbReference type="Pfam" id="PF17681">
    <property type="entry name" value="GCP_N_terminal"/>
    <property type="match status" value="1"/>
</dbReference>
<evidence type="ECO:0000259" key="6">
    <source>
        <dbReference type="Pfam" id="PF04130"/>
    </source>
</evidence>
<dbReference type="Gene3D" id="1.20.120.1900">
    <property type="entry name" value="Gamma-tubulin complex, C-terminal domain"/>
    <property type="match status" value="1"/>
</dbReference>
<dbReference type="KEGG" id="tdl:TDEL_0B05060"/>
<dbReference type="PANTHER" id="PTHR19302">
    <property type="entry name" value="GAMMA TUBULIN COMPLEX PROTEIN"/>
    <property type="match status" value="1"/>
</dbReference>
<organism evidence="8 9">
    <name type="scientific">Torulaspora delbrueckii</name>
    <name type="common">Yeast</name>
    <name type="synonym">Candida colliculosa</name>
    <dbReference type="NCBI Taxonomy" id="4950"/>
    <lineage>
        <taxon>Eukaryota</taxon>
        <taxon>Fungi</taxon>
        <taxon>Dikarya</taxon>
        <taxon>Ascomycota</taxon>
        <taxon>Saccharomycotina</taxon>
        <taxon>Saccharomycetes</taxon>
        <taxon>Saccharomycetales</taxon>
        <taxon>Saccharomycetaceae</taxon>
        <taxon>Torulaspora</taxon>
    </lineage>
</organism>
<dbReference type="GeneID" id="11504793"/>
<dbReference type="Pfam" id="PF04130">
    <property type="entry name" value="GCP_C_terminal"/>
    <property type="match status" value="1"/>
</dbReference>
<evidence type="ECO:0000313" key="9">
    <source>
        <dbReference type="Proteomes" id="UP000005627"/>
    </source>
</evidence>
<dbReference type="GO" id="GO:0005874">
    <property type="term" value="C:microtubule"/>
    <property type="evidence" value="ECO:0007669"/>
    <property type="project" value="UniProtKB-KW"/>
</dbReference>
<dbReference type="OrthoDB" id="5860513at2759"/>
<dbReference type="GO" id="GO:0051321">
    <property type="term" value="P:meiotic cell cycle"/>
    <property type="evidence" value="ECO:0007669"/>
    <property type="project" value="TreeGrafter"/>
</dbReference>
<feature type="domain" description="Gamma tubulin complex component C-terminal" evidence="6">
    <location>
        <begin position="468"/>
        <end position="833"/>
    </location>
</feature>
<keyword evidence="2 5" id="KW-0963">Cytoplasm</keyword>
<dbReference type="GO" id="GO:0000922">
    <property type="term" value="C:spindle pole"/>
    <property type="evidence" value="ECO:0007669"/>
    <property type="project" value="InterPro"/>
</dbReference>
<dbReference type="eggNOG" id="KOG2000">
    <property type="taxonomic scope" value="Eukaryota"/>
</dbReference>
<dbReference type="Proteomes" id="UP000005627">
    <property type="component" value="Chromosome 2"/>
</dbReference>
<dbReference type="GO" id="GO:0051011">
    <property type="term" value="F:microtubule minus-end binding"/>
    <property type="evidence" value="ECO:0007669"/>
    <property type="project" value="TreeGrafter"/>
</dbReference>
<feature type="domain" description="Gamma tubulin complex component protein N-terminal" evidence="7">
    <location>
        <begin position="185"/>
        <end position="458"/>
    </location>
</feature>
<evidence type="ECO:0000256" key="3">
    <source>
        <dbReference type="ARBA" id="ARBA00022701"/>
    </source>
</evidence>
<dbReference type="InterPro" id="IPR042241">
    <property type="entry name" value="GCP_C_sf"/>
</dbReference>
<dbReference type="InterPro" id="IPR041470">
    <property type="entry name" value="GCP_N"/>
</dbReference>
<comment type="subcellular location">
    <subcellularLocation>
        <location evidence="5">Cytoplasm</location>
        <location evidence="5">Cytoskeleton</location>
        <location evidence="5">Microtubule organizing center</location>
    </subcellularLocation>
</comment>
<dbReference type="GO" id="GO:0007052">
    <property type="term" value="P:mitotic spindle organization"/>
    <property type="evidence" value="ECO:0007669"/>
    <property type="project" value="EnsemblFungi"/>
</dbReference>
<evidence type="ECO:0000256" key="5">
    <source>
        <dbReference type="RuleBase" id="RU363050"/>
    </source>
</evidence>
<dbReference type="GO" id="GO:0043015">
    <property type="term" value="F:gamma-tubulin binding"/>
    <property type="evidence" value="ECO:0007669"/>
    <property type="project" value="EnsemblFungi"/>
</dbReference>
<dbReference type="InterPro" id="IPR040457">
    <property type="entry name" value="GCP_C"/>
</dbReference>
<dbReference type="InterPro" id="IPR007259">
    <property type="entry name" value="GCP"/>
</dbReference>
<comment type="similarity">
    <text evidence="1 5">Belongs to the TUBGCP family.</text>
</comment>
<dbReference type="GO" id="GO:0051225">
    <property type="term" value="P:spindle assembly"/>
    <property type="evidence" value="ECO:0007669"/>
    <property type="project" value="TreeGrafter"/>
</dbReference>
<dbReference type="HOGENOM" id="CLU_333507_0_0_1"/>
<evidence type="ECO:0000256" key="1">
    <source>
        <dbReference type="ARBA" id="ARBA00010337"/>
    </source>
</evidence>
<dbReference type="GO" id="GO:0007020">
    <property type="term" value="P:microtubule nucleation"/>
    <property type="evidence" value="ECO:0007669"/>
    <property type="project" value="EnsemblFungi"/>
</dbReference>
<evidence type="ECO:0000256" key="2">
    <source>
        <dbReference type="ARBA" id="ARBA00022490"/>
    </source>
</evidence>
<keyword evidence="3 5" id="KW-0493">Microtubule</keyword>
<dbReference type="GO" id="GO:0005822">
    <property type="term" value="C:inner plaque of spindle pole body"/>
    <property type="evidence" value="ECO:0007669"/>
    <property type="project" value="EnsemblFungi"/>
</dbReference>
<dbReference type="GO" id="GO:0031122">
    <property type="term" value="P:cytoplasmic microtubule organization"/>
    <property type="evidence" value="ECO:0007669"/>
    <property type="project" value="TreeGrafter"/>
</dbReference>